<dbReference type="AlphaFoldDB" id="A0A0B6XTU4"/>
<feature type="non-terminal residue" evidence="1">
    <location>
        <position position="93"/>
    </location>
</feature>
<name>A0A0B6XTU4_9EUPU</name>
<organism evidence="1">
    <name type="scientific">Arion vulgaris</name>
    <dbReference type="NCBI Taxonomy" id="1028688"/>
    <lineage>
        <taxon>Eukaryota</taxon>
        <taxon>Metazoa</taxon>
        <taxon>Spiralia</taxon>
        <taxon>Lophotrochozoa</taxon>
        <taxon>Mollusca</taxon>
        <taxon>Gastropoda</taxon>
        <taxon>Heterobranchia</taxon>
        <taxon>Euthyneura</taxon>
        <taxon>Panpulmonata</taxon>
        <taxon>Eupulmonata</taxon>
        <taxon>Stylommatophora</taxon>
        <taxon>Helicina</taxon>
        <taxon>Arionoidea</taxon>
        <taxon>Arionidae</taxon>
        <taxon>Arion</taxon>
    </lineage>
</organism>
<reference evidence="1" key="1">
    <citation type="submission" date="2014-12" db="EMBL/GenBank/DDBJ databases">
        <title>Insight into the proteome of Arion vulgaris.</title>
        <authorList>
            <person name="Aradska J."/>
            <person name="Bulat T."/>
            <person name="Smidak R."/>
            <person name="Sarate P."/>
            <person name="Gangsoo J."/>
            <person name="Sialana F."/>
            <person name="Bilban M."/>
            <person name="Lubec G."/>
        </authorList>
    </citation>
    <scope>NUCLEOTIDE SEQUENCE</scope>
    <source>
        <tissue evidence="1">Skin</tissue>
    </source>
</reference>
<dbReference type="EMBL" id="HACG01000036">
    <property type="protein sequence ID" value="CEK46901.1"/>
    <property type="molecule type" value="Transcribed_RNA"/>
</dbReference>
<evidence type="ECO:0000313" key="1">
    <source>
        <dbReference type="EMBL" id="CEK46901.1"/>
    </source>
</evidence>
<proteinExistence type="predicted"/>
<gene>
    <name evidence="1" type="primary">ORF93</name>
</gene>
<accession>A0A0B6XTU4</accession>
<feature type="non-terminal residue" evidence="1">
    <location>
        <position position="1"/>
    </location>
</feature>
<sequence length="93" mass="10632">DDFLEVLKFDEDDADTTIIDKWYFNSNPRGKTVDKRKGTYSSSEKIPPEPYVIVEADGTSKTSHANLSEIEHALSQVYKKETIEKYHKKSCSS</sequence>
<protein>
    <submittedName>
        <fullName evidence="1">Uncharacterized protein</fullName>
    </submittedName>
</protein>